<keyword evidence="3" id="KW-1185">Reference proteome</keyword>
<dbReference type="Pfam" id="PF01732">
    <property type="entry name" value="Mycop_pep_DUF31"/>
    <property type="match status" value="1"/>
</dbReference>
<sequence length="264" mass="30688">MKEPRLFYMPYNFLKRNSYQGIPEYHYRDFAVLEIEFNDQQTAKELTNNFAEKYKVDSTNAINIFSKPLDSRYSLDKLSDVDNNFYSVAYPHTLKNKYIPAVSFDEKTAEASNLTKEMYYLTGERIRGYVDAKKLEDKFPSLKTKWDGKDLSEIGHLYWINKFAMEGGSSGSLYTDGDGNVLGVKRLAEWVDSKHSGIVPLRSNEIRKDGVLFSPKYDLILGSENQYSSYKQQVERYITKYGKRTWLSARNWEHKTKSSLSAIK</sequence>
<reference evidence="3" key="1">
    <citation type="submission" date="2018-06" db="EMBL/GenBank/DDBJ databases">
        <authorList>
            <person name="Martinez Ocampo F."/>
            <person name="Quiroz Castaneda R.E."/>
            <person name="Rojas Lopez X."/>
        </authorList>
    </citation>
    <scope>NUCLEOTIDE SEQUENCE [LARGE SCALE GENOMIC DNA]</scope>
    <source>
        <strain evidence="3">INIFAP02</strain>
    </source>
</reference>
<dbReference type="AlphaFoldDB" id="A0A328PR61"/>
<evidence type="ECO:0000259" key="1">
    <source>
        <dbReference type="Pfam" id="PF01732"/>
    </source>
</evidence>
<dbReference type="OrthoDB" id="393864at2"/>
<evidence type="ECO:0000313" key="3">
    <source>
        <dbReference type="Proteomes" id="UP000249762"/>
    </source>
</evidence>
<name>A0A328PR61_9MOLU</name>
<dbReference type="EMBL" id="QKVO01000018">
    <property type="protein sequence ID" value="RAO94817.1"/>
    <property type="molecule type" value="Genomic_DNA"/>
</dbReference>
<feature type="domain" description="DUF31" evidence="1">
    <location>
        <begin position="3"/>
        <end position="184"/>
    </location>
</feature>
<accession>A0A328PR61</accession>
<protein>
    <recommendedName>
        <fullName evidence="1">DUF31 domain-containing protein</fullName>
    </recommendedName>
</protein>
<proteinExistence type="predicted"/>
<dbReference type="Proteomes" id="UP000249762">
    <property type="component" value="Unassembled WGS sequence"/>
</dbReference>
<dbReference type="InterPro" id="IPR022382">
    <property type="entry name" value="Mycoplasma_peptidase_DUF31"/>
</dbReference>
<comment type="caution">
    <text evidence="2">The sequence shown here is derived from an EMBL/GenBank/DDBJ whole genome shotgun (WGS) entry which is preliminary data.</text>
</comment>
<organism evidence="2 3">
    <name type="scientific">Mycoplasma wenyonii</name>
    <dbReference type="NCBI Taxonomy" id="65123"/>
    <lineage>
        <taxon>Bacteria</taxon>
        <taxon>Bacillati</taxon>
        <taxon>Mycoplasmatota</taxon>
        <taxon>Mollicutes</taxon>
        <taxon>Mycoplasmataceae</taxon>
        <taxon>Mycoplasma</taxon>
    </lineage>
</organism>
<evidence type="ECO:0000313" key="2">
    <source>
        <dbReference type="EMBL" id="RAO94817.1"/>
    </source>
</evidence>
<gene>
    <name evidence="2" type="ORF">DNK47_03030</name>
</gene>